<reference evidence="2 3" key="1">
    <citation type="submission" date="2023-07" db="EMBL/GenBank/DDBJ databases">
        <title>Sorghum-associated microbial communities from plants grown in Nebraska, USA.</title>
        <authorList>
            <person name="Schachtman D."/>
        </authorList>
    </citation>
    <scope>NUCLEOTIDE SEQUENCE [LARGE SCALE GENOMIC DNA]</scope>
    <source>
        <strain evidence="2 3">CC60</strain>
    </source>
</reference>
<sequence length="199" mass="22080">MQNTLRIRFGSALLMLAWLTMYALAMPAQAGSGAAPPDGQHDFDWEIGTWKTDLRRLAKPLSGSSEWVEYSGTSVIRKVLDGRANLVELRVEGPAGRIEGVSLRLYNPQVRQWSLNYASVRNGTMTQPVYGRFHEGRGEFFGQDSLDGRAILVRFVISKVSDDSARFEQAYSADGGRTWETNWVAVDTRVASIPTPGKP</sequence>
<evidence type="ECO:0000313" key="3">
    <source>
        <dbReference type="Proteomes" id="UP001237737"/>
    </source>
</evidence>
<accession>A0ABT9T3K8</accession>
<evidence type="ECO:0000313" key="2">
    <source>
        <dbReference type="EMBL" id="MDQ0011560.1"/>
    </source>
</evidence>
<keyword evidence="1" id="KW-0732">Signal</keyword>
<dbReference type="RefSeq" id="WP_306852259.1">
    <property type="nucleotide sequence ID" value="NZ_JAUSSK010000006.1"/>
</dbReference>
<protein>
    <recommendedName>
        <fullName evidence="4">DUF1579 domain-containing protein</fullName>
    </recommendedName>
</protein>
<organism evidence="2 3">
    <name type="scientific">Luteibacter jiangsuensis</name>
    <dbReference type="NCBI Taxonomy" id="637577"/>
    <lineage>
        <taxon>Bacteria</taxon>
        <taxon>Pseudomonadati</taxon>
        <taxon>Pseudomonadota</taxon>
        <taxon>Gammaproteobacteria</taxon>
        <taxon>Lysobacterales</taxon>
        <taxon>Rhodanobacteraceae</taxon>
        <taxon>Luteibacter</taxon>
    </lineage>
</organism>
<name>A0ABT9T3K8_9GAMM</name>
<gene>
    <name evidence="2" type="ORF">J2T07_003774</name>
</gene>
<feature type="signal peptide" evidence="1">
    <location>
        <begin position="1"/>
        <end position="25"/>
    </location>
</feature>
<dbReference type="Proteomes" id="UP001237737">
    <property type="component" value="Unassembled WGS sequence"/>
</dbReference>
<evidence type="ECO:0000256" key="1">
    <source>
        <dbReference type="SAM" id="SignalP"/>
    </source>
</evidence>
<feature type="chain" id="PRO_5046313784" description="DUF1579 domain-containing protein" evidence="1">
    <location>
        <begin position="26"/>
        <end position="199"/>
    </location>
</feature>
<comment type="caution">
    <text evidence="2">The sequence shown here is derived from an EMBL/GenBank/DDBJ whole genome shotgun (WGS) entry which is preliminary data.</text>
</comment>
<keyword evidence="3" id="KW-1185">Reference proteome</keyword>
<dbReference type="EMBL" id="JAUSSK010000006">
    <property type="protein sequence ID" value="MDQ0011560.1"/>
    <property type="molecule type" value="Genomic_DNA"/>
</dbReference>
<proteinExistence type="predicted"/>
<evidence type="ECO:0008006" key="4">
    <source>
        <dbReference type="Google" id="ProtNLM"/>
    </source>
</evidence>